<name>A0A6C0IPZ0_9ZZZZ</name>
<dbReference type="Gene3D" id="1.10.287.110">
    <property type="entry name" value="DnaJ domain"/>
    <property type="match status" value="1"/>
</dbReference>
<protein>
    <recommendedName>
        <fullName evidence="1">J domain-containing protein</fullName>
    </recommendedName>
</protein>
<dbReference type="AlphaFoldDB" id="A0A6C0IPZ0"/>
<accession>A0A6C0IPZ0</accession>
<dbReference type="SUPFAM" id="SSF46565">
    <property type="entry name" value="Chaperone J-domain"/>
    <property type="match status" value="1"/>
</dbReference>
<dbReference type="CDD" id="cd06257">
    <property type="entry name" value="DnaJ"/>
    <property type="match status" value="1"/>
</dbReference>
<dbReference type="PROSITE" id="PS50076">
    <property type="entry name" value="DNAJ_2"/>
    <property type="match status" value="1"/>
</dbReference>
<dbReference type="SMART" id="SM00271">
    <property type="entry name" value="DnaJ"/>
    <property type="match status" value="1"/>
</dbReference>
<evidence type="ECO:0000259" key="1">
    <source>
        <dbReference type="PROSITE" id="PS50076"/>
    </source>
</evidence>
<dbReference type="EMBL" id="MN740209">
    <property type="protein sequence ID" value="QHT93593.1"/>
    <property type="molecule type" value="Genomic_DNA"/>
</dbReference>
<dbReference type="InterPro" id="IPR001623">
    <property type="entry name" value="DnaJ_domain"/>
</dbReference>
<dbReference type="InterPro" id="IPR036869">
    <property type="entry name" value="J_dom_sf"/>
</dbReference>
<dbReference type="Pfam" id="PF00226">
    <property type="entry name" value="DnaJ"/>
    <property type="match status" value="1"/>
</dbReference>
<feature type="domain" description="J" evidence="1">
    <location>
        <begin position="5"/>
        <end position="77"/>
    </location>
</feature>
<evidence type="ECO:0000313" key="2">
    <source>
        <dbReference type="EMBL" id="QHT93593.1"/>
    </source>
</evidence>
<organism evidence="2">
    <name type="scientific">viral metagenome</name>
    <dbReference type="NCBI Taxonomy" id="1070528"/>
    <lineage>
        <taxon>unclassified sequences</taxon>
        <taxon>metagenomes</taxon>
        <taxon>organismal metagenomes</taxon>
    </lineage>
</organism>
<dbReference type="PRINTS" id="PR00625">
    <property type="entry name" value="JDOMAIN"/>
</dbReference>
<reference evidence="2" key="1">
    <citation type="journal article" date="2020" name="Nature">
        <title>Giant virus diversity and host interactions through global metagenomics.</title>
        <authorList>
            <person name="Schulz F."/>
            <person name="Roux S."/>
            <person name="Paez-Espino D."/>
            <person name="Jungbluth S."/>
            <person name="Walsh D.A."/>
            <person name="Denef V.J."/>
            <person name="McMahon K.D."/>
            <person name="Konstantinidis K.T."/>
            <person name="Eloe-Fadrosh E.A."/>
            <person name="Kyrpides N.C."/>
            <person name="Woyke T."/>
        </authorList>
    </citation>
    <scope>NUCLEOTIDE SEQUENCE</scope>
    <source>
        <strain evidence="2">GVMAG-M-3300024252-29</strain>
    </source>
</reference>
<sequence>MDIQDALRNMELDKGGLCGLTSQNVKRQYRKMALKLHPDKNGNTPESTKRFQELTESYNILIKLVEDTPTDNDDIFTTFSSTPSGYFEVLKQFIKSTFENMPDEYISEKIKLILENCQDISVNLFENIDRDTSLTIFQFLSTYREILHIQDDTLQRVKTIIQNKFEELEIYTIEPSIHDLLADNVYRLKIEGEEFLVPLWHKEMYFDMKNGKELLVLCQPLLPDGWWIDDSNNLHGVCNVPFTKQLLDCIVLPIYIDNNKHVLSVPMQMLSFEREQKIYLKGKGMLRINENNMYDSENRRDLTVTIRFT</sequence>
<proteinExistence type="predicted"/>